<organism evidence="1 2">
    <name type="scientific">Deinococcus soli</name>
    <name type="common">ex Cha et al. 2016</name>
    <dbReference type="NCBI Taxonomy" id="1309411"/>
    <lineage>
        <taxon>Bacteria</taxon>
        <taxon>Thermotogati</taxon>
        <taxon>Deinococcota</taxon>
        <taxon>Deinococci</taxon>
        <taxon>Deinococcales</taxon>
        <taxon>Deinococcaceae</taxon>
        <taxon>Deinococcus</taxon>
    </lineage>
</organism>
<reference evidence="1" key="1">
    <citation type="submission" date="2023-07" db="EMBL/GenBank/DDBJ databases">
        <title>Sorghum-associated microbial communities from plants grown in Nebraska, USA.</title>
        <authorList>
            <person name="Schachtman D."/>
        </authorList>
    </citation>
    <scope>NUCLEOTIDE SEQUENCE</scope>
    <source>
        <strain evidence="1">BE330</strain>
    </source>
</reference>
<dbReference type="Proteomes" id="UP001185331">
    <property type="component" value="Unassembled WGS sequence"/>
</dbReference>
<dbReference type="EMBL" id="JAVDQK010000005">
    <property type="protein sequence ID" value="MDR6218765.1"/>
    <property type="molecule type" value="Genomic_DNA"/>
</dbReference>
<comment type="caution">
    <text evidence="1">The sequence shown here is derived from an EMBL/GenBank/DDBJ whole genome shotgun (WGS) entry which is preliminary data.</text>
</comment>
<dbReference type="AlphaFoldDB" id="A0AAE4BM69"/>
<evidence type="ECO:0000313" key="2">
    <source>
        <dbReference type="Proteomes" id="UP001185331"/>
    </source>
</evidence>
<name>A0AAE4BM69_9DEIO</name>
<sequence length="176" mass="19479">MTDPIRTHRFIYTPASGAARQYTTELLPSAPRPLHRELISGLHAFLEGASAERERLAAALNAQIQATETLEADGARPRVINAAYDQWRALKQACDAHAKRVRDSEWLIRFYARVDELAATGLDASWDVYVTRTQAWVQGDPTVPFDDFERDAAAGATATLGFSCVLQGWTFLDEAA</sequence>
<protein>
    <submittedName>
        <fullName evidence="1">Uncharacterized protein</fullName>
    </submittedName>
</protein>
<gene>
    <name evidence="1" type="ORF">J2Y00_002362</name>
</gene>
<accession>A0AAE4BM69</accession>
<evidence type="ECO:0000313" key="1">
    <source>
        <dbReference type="EMBL" id="MDR6218765.1"/>
    </source>
</evidence>
<proteinExistence type="predicted"/>
<dbReference type="RefSeq" id="WP_309853339.1">
    <property type="nucleotide sequence ID" value="NZ_JAVDQJ010000004.1"/>
</dbReference>